<dbReference type="RefSeq" id="WP_147922034.1">
    <property type="nucleotide sequence ID" value="NZ_VRTY01000042.1"/>
</dbReference>
<feature type="chain" id="PRO_5022753753" evidence="5">
    <location>
        <begin position="20"/>
        <end position="938"/>
    </location>
</feature>
<reference evidence="7 8" key="1">
    <citation type="submission" date="2019-08" db="EMBL/GenBank/DDBJ databases">
        <authorList>
            <person name="Shi S."/>
        </authorList>
    </citation>
    <scope>NUCLEOTIDE SEQUENCE [LARGE SCALE GENOMIC DNA]</scope>
    <source>
        <strain evidence="7 8">GY10130</strain>
    </source>
</reference>
<sequence length="938" mass="103599">MKRAFLIIVALLAFVQSQAQGVTIYGKVQSSQDQGELPGATVVLTRITSDNKTGMATDERGVFRFNGVEPGAYTVEVNYLGFKPLSKRVVVQDEAVNLGTFLLEESNTTIREVQVVGKVPLGEQKGDTVQYNAAAFKTAPDASAEDLVQKMPGITISNGTIQAQGQDVKQVLVDGKRFFGDDASTALRNLPADVIANIQIFDKKSDQAELTGVDDGNREKTINIVTKADRRNGQFGKAAAAYGTDERYMVGASINFFNGERRLTVTGITNNINMLDFSVGETPGGGMRGRRSPVGGGSTTGLISTNTLGLNYSDMWGKKLEVSANYNYNQRQNQNDRLRVQHYLLPSDSGQVYQEASYSNTTTASQRLNLRLDYKLNGNNRFLITPSLSLQQNTGATELAGDMYNANGPLNETENNAASDNTTYTFNNTIFYSHKFSLPGRTISTSLNTGFTGTEGENSLLANTFYFNGAGRNINRNQYTSLSGNSLSWSGEGTFTEPVGQHGQLQVQYRIGNQLRDNDRRTYNFEELTQGYSALDTTLSNTFSSTYLTQRYGTGYQYTLDKLRLRVGVNYQVATLQNDQLFPRNYELSHTFKNVLPTLELGYTFSKTRSLDLNYSTSTNPPSADQLQNVIDNTNPVQLVQGNPELQQSYQNNFRLGFRDFDMETNRVFFVGLFGSNTQNHIANSITRATDQPVMLSNGDMLEAGQQLIQPVNLDGYWNIRSVIHYGQPVSLLSSNVGVHGAIGYARTPGLSNGQLNYVKAPNLGLGLTLSSNISEKIDFTLSTNSSYSMVQNTLQPELNSNYFSQNTSLKYNWIFLRGLVYRTELNHQLNAGLSEGYDNNYLLWNMSISKKLLKNQQGELSLSVNDLLKQNVSIQRNVLAHYVEDVQSSVLQRYFMLTFTYNLRNFGGGAAPATDPSLPNRPRGGFPGGAPPRMPNG</sequence>
<evidence type="ECO:0000313" key="8">
    <source>
        <dbReference type="Proteomes" id="UP000321926"/>
    </source>
</evidence>
<evidence type="ECO:0000259" key="6">
    <source>
        <dbReference type="Pfam" id="PF14905"/>
    </source>
</evidence>
<dbReference type="Pfam" id="PF14905">
    <property type="entry name" value="OMP_b-brl_3"/>
    <property type="match status" value="1"/>
</dbReference>
<dbReference type="Proteomes" id="UP000321926">
    <property type="component" value="Unassembled WGS sequence"/>
</dbReference>
<comment type="caution">
    <text evidence="7">The sequence shown here is derived from an EMBL/GenBank/DDBJ whole genome shotgun (WGS) entry which is preliminary data.</text>
</comment>
<evidence type="ECO:0000256" key="1">
    <source>
        <dbReference type="ARBA" id="ARBA00004442"/>
    </source>
</evidence>
<comment type="subcellular location">
    <subcellularLocation>
        <location evidence="1">Cell outer membrane</location>
    </subcellularLocation>
</comment>
<feature type="domain" description="Outer membrane protein beta-barrel" evidence="6">
    <location>
        <begin position="434"/>
        <end position="902"/>
    </location>
</feature>
<dbReference type="SUPFAM" id="SSF49464">
    <property type="entry name" value="Carboxypeptidase regulatory domain-like"/>
    <property type="match status" value="1"/>
</dbReference>
<name>A0A5C8K7H9_9BACT</name>
<dbReference type="OrthoDB" id="1682379at2"/>
<feature type="signal peptide" evidence="5">
    <location>
        <begin position="1"/>
        <end position="19"/>
    </location>
</feature>
<evidence type="ECO:0000256" key="5">
    <source>
        <dbReference type="SAM" id="SignalP"/>
    </source>
</evidence>
<dbReference type="GO" id="GO:0009279">
    <property type="term" value="C:cell outer membrane"/>
    <property type="evidence" value="ECO:0007669"/>
    <property type="project" value="UniProtKB-SubCell"/>
</dbReference>
<protein>
    <submittedName>
        <fullName evidence="7">TonB-dependent receptor</fullName>
    </submittedName>
</protein>
<accession>A0A5C8K7H9</accession>
<evidence type="ECO:0000256" key="2">
    <source>
        <dbReference type="ARBA" id="ARBA00023136"/>
    </source>
</evidence>
<evidence type="ECO:0000256" key="4">
    <source>
        <dbReference type="SAM" id="MobiDB-lite"/>
    </source>
</evidence>
<keyword evidence="5" id="KW-0732">Signal</keyword>
<dbReference type="Pfam" id="PF13620">
    <property type="entry name" value="CarboxypepD_reg"/>
    <property type="match status" value="1"/>
</dbReference>
<keyword evidence="2" id="KW-0472">Membrane</keyword>
<dbReference type="EMBL" id="VRTY01000042">
    <property type="protein sequence ID" value="TXK45704.1"/>
    <property type="molecule type" value="Genomic_DNA"/>
</dbReference>
<dbReference type="Gene3D" id="2.60.40.1120">
    <property type="entry name" value="Carboxypeptidase-like, regulatory domain"/>
    <property type="match status" value="1"/>
</dbReference>
<organism evidence="7 8">
    <name type="scientific">Pontibacter qinzhouensis</name>
    <dbReference type="NCBI Taxonomy" id="2603253"/>
    <lineage>
        <taxon>Bacteria</taxon>
        <taxon>Pseudomonadati</taxon>
        <taxon>Bacteroidota</taxon>
        <taxon>Cytophagia</taxon>
        <taxon>Cytophagales</taxon>
        <taxon>Hymenobacteraceae</taxon>
        <taxon>Pontibacter</taxon>
    </lineage>
</organism>
<feature type="region of interest" description="Disordered" evidence="4">
    <location>
        <begin position="913"/>
        <end position="938"/>
    </location>
</feature>
<keyword evidence="7" id="KW-0675">Receptor</keyword>
<gene>
    <name evidence="7" type="ORF">FVR03_12205</name>
</gene>
<dbReference type="InterPro" id="IPR008969">
    <property type="entry name" value="CarboxyPept-like_regulatory"/>
</dbReference>
<dbReference type="Gene3D" id="2.40.170.20">
    <property type="entry name" value="TonB-dependent receptor, beta-barrel domain"/>
    <property type="match status" value="1"/>
</dbReference>
<dbReference type="AlphaFoldDB" id="A0A5C8K7H9"/>
<keyword evidence="3" id="KW-0998">Cell outer membrane</keyword>
<proteinExistence type="predicted"/>
<evidence type="ECO:0000313" key="7">
    <source>
        <dbReference type="EMBL" id="TXK45704.1"/>
    </source>
</evidence>
<keyword evidence="8" id="KW-1185">Reference proteome</keyword>
<dbReference type="InterPro" id="IPR036942">
    <property type="entry name" value="Beta-barrel_TonB_sf"/>
</dbReference>
<dbReference type="InterPro" id="IPR041700">
    <property type="entry name" value="OMP_b-brl_3"/>
</dbReference>
<evidence type="ECO:0000256" key="3">
    <source>
        <dbReference type="ARBA" id="ARBA00023237"/>
    </source>
</evidence>
<dbReference type="SUPFAM" id="SSF56935">
    <property type="entry name" value="Porins"/>
    <property type="match status" value="1"/>
</dbReference>